<comment type="caution">
    <text evidence="1">The sequence shown here is derived from an EMBL/GenBank/DDBJ whole genome shotgun (WGS) entry which is preliminary data.</text>
</comment>
<dbReference type="OrthoDB" id="530362at2"/>
<evidence type="ECO:0000313" key="2">
    <source>
        <dbReference type="Proteomes" id="UP000076925"/>
    </source>
</evidence>
<dbReference type="InterPro" id="IPR001969">
    <property type="entry name" value="Aspartic_peptidase_AS"/>
</dbReference>
<name>A0A139XDN4_9CYAN</name>
<accession>A0A139XDN4</accession>
<dbReference type="EMBL" id="ANNX02000016">
    <property type="protein sequence ID" value="KYC42810.1"/>
    <property type="molecule type" value="Genomic_DNA"/>
</dbReference>
<keyword evidence="2" id="KW-1185">Reference proteome</keyword>
<dbReference type="RefSeq" id="WP_017749219.1">
    <property type="nucleotide sequence ID" value="NZ_KQ976354.1"/>
</dbReference>
<dbReference type="PROSITE" id="PS00141">
    <property type="entry name" value="ASP_PROTEASE"/>
    <property type="match status" value="1"/>
</dbReference>
<organism evidence="1 2">
    <name type="scientific">Scytonema hofmannii PCC 7110</name>
    <dbReference type="NCBI Taxonomy" id="128403"/>
    <lineage>
        <taxon>Bacteria</taxon>
        <taxon>Bacillati</taxon>
        <taxon>Cyanobacteriota</taxon>
        <taxon>Cyanophyceae</taxon>
        <taxon>Nostocales</taxon>
        <taxon>Scytonemataceae</taxon>
        <taxon>Scytonema</taxon>
    </lineage>
</organism>
<sequence>MLEGKRFPFVESINNQGITINMPYLPLTLNYPIGKASRLENRSIEVMGLLDTGATVNVLPYNIGLQLGAVWEQQTTSVQLSGNLAGLEARGLILSAVVANYSPVLLAFAWTESRDAPLILGHMNFFSEFDTCFYRSDLAFEIRPKKREIESST</sequence>
<gene>
    <name evidence="1" type="ORF">WA1_11825</name>
</gene>
<dbReference type="AlphaFoldDB" id="A0A139XDN4"/>
<dbReference type="GO" id="GO:0006508">
    <property type="term" value="P:proteolysis"/>
    <property type="evidence" value="ECO:0007669"/>
    <property type="project" value="InterPro"/>
</dbReference>
<dbReference type="GO" id="GO:0004190">
    <property type="term" value="F:aspartic-type endopeptidase activity"/>
    <property type="evidence" value="ECO:0007669"/>
    <property type="project" value="InterPro"/>
</dbReference>
<protein>
    <recommendedName>
        <fullName evidence="3">Peptidase A2 domain-containing protein</fullName>
    </recommendedName>
</protein>
<proteinExistence type="predicted"/>
<evidence type="ECO:0000313" key="1">
    <source>
        <dbReference type="EMBL" id="KYC42810.1"/>
    </source>
</evidence>
<evidence type="ECO:0008006" key="3">
    <source>
        <dbReference type="Google" id="ProtNLM"/>
    </source>
</evidence>
<dbReference type="Proteomes" id="UP000076925">
    <property type="component" value="Unassembled WGS sequence"/>
</dbReference>
<reference evidence="1 2" key="1">
    <citation type="journal article" date="2013" name="Genome Biol. Evol.">
        <title>Genomes of Stigonematalean cyanobacteria (subsection V) and the evolution of oxygenic photosynthesis from prokaryotes to plastids.</title>
        <authorList>
            <person name="Dagan T."/>
            <person name="Roettger M."/>
            <person name="Stucken K."/>
            <person name="Landan G."/>
            <person name="Koch R."/>
            <person name="Major P."/>
            <person name="Gould S.B."/>
            <person name="Goremykin V.V."/>
            <person name="Rippka R."/>
            <person name="Tandeau de Marsac N."/>
            <person name="Gugger M."/>
            <person name="Lockhart P.J."/>
            <person name="Allen J.F."/>
            <person name="Brune I."/>
            <person name="Maus I."/>
            <person name="Puhler A."/>
            <person name="Martin W.F."/>
        </authorList>
    </citation>
    <scope>NUCLEOTIDE SEQUENCE [LARGE SCALE GENOMIC DNA]</scope>
    <source>
        <strain evidence="1 2">PCC 7110</strain>
    </source>
</reference>